<dbReference type="Gene3D" id="1.10.3430.10">
    <property type="entry name" value="Ammonium transporter AmtB like domains"/>
    <property type="match status" value="1"/>
</dbReference>
<feature type="transmembrane region" description="Helical" evidence="9">
    <location>
        <begin position="316"/>
        <end position="339"/>
    </location>
</feature>
<evidence type="ECO:0000256" key="9">
    <source>
        <dbReference type="RuleBase" id="RU362002"/>
    </source>
</evidence>
<feature type="region of interest" description="Disordered" evidence="10">
    <location>
        <begin position="414"/>
        <end position="439"/>
    </location>
</feature>
<evidence type="ECO:0000313" key="12">
    <source>
        <dbReference type="EMBL" id="MFB0834560.1"/>
    </source>
</evidence>
<evidence type="ECO:0000256" key="5">
    <source>
        <dbReference type="ARBA" id="ARBA00022989"/>
    </source>
</evidence>
<comment type="similarity">
    <text evidence="2 9">Belongs to the ammonia transporter channel (TC 1.A.11.2) family.</text>
</comment>
<sequence length="439" mass="45694">MPPADLAWMFAAFALVLLMFPGIALFYGGMLNGRNVLNMFMMVMGSMAVTTVVYVLFVHGIVTGNSVGGAGIIGNPVEFLGFESFTADDGSDGAYWGAFFILFAAISIAIVASGAAGRMKFGSWLVFSGLWIALVYGPLGHWVFTFSDEESGYVGGWMRNVLGLHDYAGGTAVHMNAGASALALALVLGRRRNTTNRPHNLPLVLLGAGLLFVGWIGFNGGTAAGANFLAGYVILTTLLAAMSGILGFLLVERYRDGQPTTLGMATGLIAGLVGITPAADAVTPVGALLVGFVSAAAVAWAITWKKRHKIDDSLDAFAVHGIGGIAGALFVVLFGAAAAPAGVAGIFFGGDANLLWRETVAIVATLAYSFGATYAIAWTMNKISPLRVPNEVEDTGLDQGLHAESAYEIGAELGRPSHSGKFVATRPAPNHTAKEVPNQ</sequence>
<name>A0ABV4ULN6_9MICC</name>
<keyword evidence="6 9" id="KW-0472">Membrane</keyword>
<feature type="transmembrane region" description="Helical" evidence="9">
    <location>
        <begin position="230"/>
        <end position="250"/>
    </location>
</feature>
<comment type="caution">
    <text evidence="12">The sequence shown here is derived from an EMBL/GenBank/DDBJ whole genome shotgun (WGS) entry which is preliminary data.</text>
</comment>
<keyword evidence="5 9" id="KW-1133">Transmembrane helix</keyword>
<dbReference type="Proteomes" id="UP001575652">
    <property type="component" value="Unassembled WGS sequence"/>
</dbReference>
<evidence type="ECO:0000256" key="6">
    <source>
        <dbReference type="ARBA" id="ARBA00023136"/>
    </source>
</evidence>
<dbReference type="InterPro" id="IPR024041">
    <property type="entry name" value="NH4_transpt_AmtB-like_dom"/>
</dbReference>
<keyword evidence="4 9" id="KW-0812">Transmembrane</keyword>
<dbReference type="PANTHER" id="PTHR43029">
    <property type="entry name" value="AMMONIUM TRANSPORTER MEP2"/>
    <property type="match status" value="1"/>
</dbReference>
<feature type="transmembrane region" description="Helical" evidence="9">
    <location>
        <begin position="6"/>
        <end position="27"/>
    </location>
</feature>
<evidence type="ECO:0000256" key="3">
    <source>
        <dbReference type="ARBA" id="ARBA00022448"/>
    </source>
</evidence>
<protein>
    <recommendedName>
        <fullName evidence="8 9">Ammonium transporter</fullName>
    </recommendedName>
</protein>
<dbReference type="Pfam" id="PF00909">
    <property type="entry name" value="Ammonium_transp"/>
    <property type="match status" value="1"/>
</dbReference>
<feature type="transmembrane region" description="Helical" evidence="9">
    <location>
        <begin position="359"/>
        <end position="377"/>
    </location>
</feature>
<evidence type="ECO:0000256" key="7">
    <source>
        <dbReference type="ARBA" id="ARBA00023177"/>
    </source>
</evidence>
<evidence type="ECO:0000256" key="1">
    <source>
        <dbReference type="ARBA" id="ARBA00004141"/>
    </source>
</evidence>
<evidence type="ECO:0000256" key="2">
    <source>
        <dbReference type="ARBA" id="ARBA00005887"/>
    </source>
</evidence>
<gene>
    <name evidence="12" type="ORF">ACETWP_08160</name>
</gene>
<feature type="transmembrane region" description="Helical" evidence="9">
    <location>
        <begin position="93"/>
        <end position="112"/>
    </location>
</feature>
<evidence type="ECO:0000256" key="4">
    <source>
        <dbReference type="ARBA" id="ARBA00022692"/>
    </source>
</evidence>
<feature type="transmembrane region" description="Helical" evidence="9">
    <location>
        <begin position="200"/>
        <end position="218"/>
    </location>
</feature>
<evidence type="ECO:0000256" key="8">
    <source>
        <dbReference type="ARBA" id="ARBA00050025"/>
    </source>
</evidence>
<evidence type="ECO:0000259" key="11">
    <source>
        <dbReference type="Pfam" id="PF00909"/>
    </source>
</evidence>
<organism evidence="12 13">
    <name type="scientific">Arthrobacter halodurans</name>
    <dbReference type="NCBI Taxonomy" id="516699"/>
    <lineage>
        <taxon>Bacteria</taxon>
        <taxon>Bacillati</taxon>
        <taxon>Actinomycetota</taxon>
        <taxon>Actinomycetes</taxon>
        <taxon>Micrococcales</taxon>
        <taxon>Micrococcaceae</taxon>
        <taxon>Arthrobacter</taxon>
    </lineage>
</organism>
<evidence type="ECO:0000256" key="10">
    <source>
        <dbReference type="SAM" id="MobiDB-lite"/>
    </source>
</evidence>
<comment type="subcellular location">
    <subcellularLocation>
        <location evidence="9">Cell membrane</location>
        <topology evidence="9">Multi-pass membrane protein</topology>
    </subcellularLocation>
    <subcellularLocation>
        <location evidence="1">Membrane</location>
        <topology evidence="1">Multi-pass membrane protein</topology>
    </subcellularLocation>
</comment>
<feature type="transmembrane region" description="Helical" evidence="9">
    <location>
        <begin position="124"/>
        <end position="147"/>
    </location>
</feature>
<dbReference type="SUPFAM" id="SSF111352">
    <property type="entry name" value="Ammonium transporter"/>
    <property type="match status" value="1"/>
</dbReference>
<feature type="domain" description="Ammonium transporter AmtB-like" evidence="11">
    <location>
        <begin position="7"/>
        <end position="407"/>
    </location>
</feature>
<feature type="transmembrane region" description="Helical" evidence="9">
    <location>
        <begin position="285"/>
        <end position="304"/>
    </location>
</feature>
<keyword evidence="7 9" id="KW-0924">Ammonia transport</keyword>
<keyword evidence="3 9" id="KW-0813">Transport</keyword>
<feature type="transmembrane region" description="Helical" evidence="9">
    <location>
        <begin position="167"/>
        <end position="188"/>
    </location>
</feature>
<dbReference type="PROSITE" id="PS01219">
    <property type="entry name" value="AMMONIUM_TRANSP"/>
    <property type="match status" value="1"/>
</dbReference>
<keyword evidence="13" id="KW-1185">Reference proteome</keyword>
<proteinExistence type="inferred from homology"/>
<accession>A0ABV4ULN6</accession>
<reference evidence="12 13" key="1">
    <citation type="submission" date="2024-09" db="EMBL/GenBank/DDBJ databases">
        <authorList>
            <person name="Salinas-Garcia M.A."/>
            <person name="Prieme A."/>
        </authorList>
    </citation>
    <scope>NUCLEOTIDE SEQUENCE [LARGE SCALE GENOMIC DNA]</scope>
    <source>
        <strain evidence="12 13">DSM 21081</strain>
    </source>
</reference>
<dbReference type="NCBIfam" id="TIGR00836">
    <property type="entry name" value="amt"/>
    <property type="match status" value="1"/>
</dbReference>
<evidence type="ECO:0000313" key="13">
    <source>
        <dbReference type="Proteomes" id="UP001575652"/>
    </source>
</evidence>
<feature type="transmembrane region" description="Helical" evidence="9">
    <location>
        <begin position="262"/>
        <end position="279"/>
    </location>
</feature>
<dbReference type="InterPro" id="IPR018047">
    <property type="entry name" value="Ammonium_transpt_CS"/>
</dbReference>
<dbReference type="RefSeq" id="WP_373971734.1">
    <property type="nucleotide sequence ID" value="NZ_JBHDLJ010000005.1"/>
</dbReference>
<dbReference type="PANTHER" id="PTHR43029:SF10">
    <property type="entry name" value="AMMONIUM TRANSPORTER MEP2"/>
    <property type="match status" value="1"/>
</dbReference>
<dbReference type="EMBL" id="JBHDLJ010000005">
    <property type="protein sequence ID" value="MFB0834560.1"/>
    <property type="molecule type" value="Genomic_DNA"/>
</dbReference>
<dbReference type="InterPro" id="IPR029020">
    <property type="entry name" value="Ammonium/urea_transptr"/>
</dbReference>
<dbReference type="InterPro" id="IPR001905">
    <property type="entry name" value="Ammonium_transpt"/>
</dbReference>